<dbReference type="InterPro" id="IPR053038">
    <property type="entry name" value="RLP_Defense"/>
</dbReference>
<dbReference type="EMBL" id="OX465082">
    <property type="protein sequence ID" value="CAI9289966.1"/>
    <property type="molecule type" value="Genomic_DNA"/>
</dbReference>
<evidence type="ECO:0008006" key="3">
    <source>
        <dbReference type="Google" id="ProtNLM"/>
    </source>
</evidence>
<dbReference type="Proteomes" id="UP001177003">
    <property type="component" value="Chromosome 6"/>
</dbReference>
<dbReference type="SUPFAM" id="SSF52058">
    <property type="entry name" value="L domain-like"/>
    <property type="match status" value="1"/>
</dbReference>
<reference evidence="1" key="1">
    <citation type="submission" date="2023-04" db="EMBL/GenBank/DDBJ databases">
        <authorList>
            <person name="Vijverberg K."/>
            <person name="Xiong W."/>
            <person name="Schranz E."/>
        </authorList>
    </citation>
    <scope>NUCLEOTIDE SEQUENCE</scope>
</reference>
<dbReference type="Gene3D" id="3.80.10.10">
    <property type="entry name" value="Ribonuclease Inhibitor"/>
    <property type="match status" value="1"/>
</dbReference>
<proteinExistence type="predicted"/>
<dbReference type="Pfam" id="PF00560">
    <property type="entry name" value="LRR_1"/>
    <property type="match status" value="4"/>
</dbReference>
<keyword evidence="2" id="KW-1185">Reference proteome</keyword>
<sequence length="157" mass="17833">MVPITWYNLLYQSCSLHLSSNSFHGTIPTFVGSLTRLSLSGCTSLSLQSLQASYNQFTGPLSDEIQKFSSLKHLYLSHNQLYGSISEKLWELPMLEELDLYFNNLTLPSTYHLSGLFNVRYIDLSSCKLQQPRFPKWIQTLKNLTFLGISNTGISDV</sequence>
<dbReference type="InterPro" id="IPR001611">
    <property type="entry name" value="Leu-rich_rpt"/>
</dbReference>
<evidence type="ECO:0000313" key="1">
    <source>
        <dbReference type="EMBL" id="CAI9289966.1"/>
    </source>
</evidence>
<protein>
    <recommendedName>
        <fullName evidence="3">Non-specific serine/threonine protein kinase</fullName>
    </recommendedName>
</protein>
<accession>A0AA35ZCU8</accession>
<evidence type="ECO:0000313" key="2">
    <source>
        <dbReference type="Proteomes" id="UP001177003"/>
    </source>
</evidence>
<dbReference type="InterPro" id="IPR032675">
    <property type="entry name" value="LRR_dom_sf"/>
</dbReference>
<dbReference type="PANTHER" id="PTHR48064">
    <property type="entry name" value="OS01G0750400 PROTEIN"/>
    <property type="match status" value="1"/>
</dbReference>
<dbReference type="PANTHER" id="PTHR48064:SF6">
    <property type="entry name" value="RECEPTOR-LIKE PROTEIN KINASE 2"/>
    <property type="match status" value="1"/>
</dbReference>
<name>A0AA35ZCU8_LACSI</name>
<gene>
    <name evidence="1" type="ORF">LSALG_LOCUS29179</name>
</gene>
<dbReference type="AlphaFoldDB" id="A0AA35ZCU8"/>
<organism evidence="1 2">
    <name type="scientific">Lactuca saligna</name>
    <name type="common">Willowleaf lettuce</name>
    <dbReference type="NCBI Taxonomy" id="75948"/>
    <lineage>
        <taxon>Eukaryota</taxon>
        <taxon>Viridiplantae</taxon>
        <taxon>Streptophyta</taxon>
        <taxon>Embryophyta</taxon>
        <taxon>Tracheophyta</taxon>
        <taxon>Spermatophyta</taxon>
        <taxon>Magnoliopsida</taxon>
        <taxon>eudicotyledons</taxon>
        <taxon>Gunneridae</taxon>
        <taxon>Pentapetalae</taxon>
        <taxon>asterids</taxon>
        <taxon>campanulids</taxon>
        <taxon>Asterales</taxon>
        <taxon>Asteraceae</taxon>
        <taxon>Cichorioideae</taxon>
        <taxon>Cichorieae</taxon>
        <taxon>Lactucinae</taxon>
        <taxon>Lactuca</taxon>
    </lineage>
</organism>